<dbReference type="InterPro" id="IPR013324">
    <property type="entry name" value="RNA_pol_sigma_r3/r4-like"/>
</dbReference>
<evidence type="ECO:0000259" key="1">
    <source>
        <dbReference type="Pfam" id="PF07638"/>
    </source>
</evidence>
<dbReference type="EMBL" id="UOEH01000413">
    <property type="protein sequence ID" value="VAW03812.1"/>
    <property type="molecule type" value="Genomic_DNA"/>
</dbReference>
<accession>A0A3B0SNI8</accession>
<evidence type="ECO:0000313" key="2">
    <source>
        <dbReference type="EMBL" id="VAW03812.1"/>
    </source>
</evidence>
<reference evidence="2" key="1">
    <citation type="submission" date="2018-06" db="EMBL/GenBank/DDBJ databases">
        <authorList>
            <person name="Zhirakovskaya E."/>
        </authorList>
    </citation>
    <scope>NUCLEOTIDE SEQUENCE</scope>
</reference>
<proteinExistence type="predicted"/>
<gene>
    <name evidence="2" type="ORF">MNBD_ALPHA05-2172</name>
</gene>
<dbReference type="Pfam" id="PF07638">
    <property type="entry name" value="Sigma70_ECF"/>
    <property type="match status" value="1"/>
</dbReference>
<dbReference type="Gene3D" id="1.10.10.10">
    <property type="entry name" value="Winged helix-like DNA-binding domain superfamily/Winged helix DNA-binding domain"/>
    <property type="match status" value="1"/>
</dbReference>
<protein>
    <recommendedName>
        <fullName evidence="1">RNA polymerase sigma-70 ECF-like HTH domain-containing protein</fullName>
    </recommendedName>
</protein>
<dbReference type="SUPFAM" id="SSF88659">
    <property type="entry name" value="Sigma3 and sigma4 domains of RNA polymerase sigma factors"/>
    <property type="match status" value="1"/>
</dbReference>
<name>A0A3B0SNI8_9ZZZZ</name>
<organism evidence="2">
    <name type="scientific">hydrothermal vent metagenome</name>
    <dbReference type="NCBI Taxonomy" id="652676"/>
    <lineage>
        <taxon>unclassified sequences</taxon>
        <taxon>metagenomes</taxon>
        <taxon>ecological metagenomes</taxon>
    </lineage>
</organism>
<dbReference type="InterPro" id="IPR036388">
    <property type="entry name" value="WH-like_DNA-bd_sf"/>
</dbReference>
<feature type="domain" description="RNA polymerase sigma-70 ECF-like HTH" evidence="1">
    <location>
        <begin position="2"/>
        <end position="93"/>
    </location>
</feature>
<sequence length="99" mass="11272">MDHARKKNTDKRAHQNVTLTTRVMGGGQESINIHRLESALIRLQVIDKERARIVEMRYFGGLTLDEIAEVMGSSPSTVKRSWRGARAWILSAMEEDYVS</sequence>
<dbReference type="InterPro" id="IPR053812">
    <property type="entry name" value="HTH_Sigma70_ECF-like"/>
</dbReference>
<dbReference type="AlphaFoldDB" id="A0A3B0SNI8"/>